<dbReference type="AlphaFoldDB" id="A0A382NSK1"/>
<reference evidence="1" key="1">
    <citation type="submission" date="2018-05" db="EMBL/GenBank/DDBJ databases">
        <authorList>
            <person name="Lanie J.A."/>
            <person name="Ng W.-L."/>
            <person name="Kazmierczak K.M."/>
            <person name="Andrzejewski T.M."/>
            <person name="Davidsen T.M."/>
            <person name="Wayne K.J."/>
            <person name="Tettelin H."/>
            <person name="Glass J.I."/>
            <person name="Rusch D."/>
            <person name="Podicherti R."/>
            <person name="Tsui H.-C.T."/>
            <person name="Winkler M.E."/>
        </authorList>
    </citation>
    <scope>NUCLEOTIDE SEQUENCE</scope>
</reference>
<protein>
    <submittedName>
        <fullName evidence="1">Uncharacterized protein</fullName>
    </submittedName>
</protein>
<evidence type="ECO:0000313" key="1">
    <source>
        <dbReference type="EMBL" id="SVC63610.1"/>
    </source>
</evidence>
<gene>
    <name evidence="1" type="ORF">METZ01_LOCUS316464</name>
</gene>
<dbReference type="EMBL" id="UINC01102187">
    <property type="protein sequence ID" value="SVC63610.1"/>
    <property type="molecule type" value="Genomic_DNA"/>
</dbReference>
<accession>A0A382NSK1</accession>
<proteinExistence type="predicted"/>
<organism evidence="1">
    <name type="scientific">marine metagenome</name>
    <dbReference type="NCBI Taxonomy" id="408172"/>
    <lineage>
        <taxon>unclassified sequences</taxon>
        <taxon>metagenomes</taxon>
        <taxon>ecological metagenomes</taxon>
    </lineage>
</organism>
<feature type="non-terminal residue" evidence="1">
    <location>
        <position position="37"/>
    </location>
</feature>
<name>A0A382NSK1_9ZZZZ</name>
<sequence length="37" mass="4200">MKKVIMLFSALCITTSLLLADDKSEVADVVNKPWQYQ</sequence>